<protein>
    <submittedName>
        <fullName evidence="1">Uncharacterized protein</fullName>
    </submittedName>
</protein>
<evidence type="ECO:0000313" key="1">
    <source>
        <dbReference type="EMBL" id="CEK48490.1"/>
    </source>
</evidence>
<organism evidence="1">
    <name type="scientific">Arion vulgaris</name>
    <dbReference type="NCBI Taxonomy" id="1028688"/>
    <lineage>
        <taxon>Eukaryota</taxon>
        <taxon>Metazoa</taxon>
        <taxon>Spiralia</taxon>
        <taxon>Lophotrochozoa</taxon>
        <taxon>Mollusca</taxon>
        <taxon>Gastropoda</taxon>
        <taxon>Heterobranchia</taxon>
        <taxon>Euthyneura</taxon>
        <taxon>Panpulmonata</taxon>
        <taxon>Eupulmonata</taxon>
        <taxon>Stylommatophora</taxon>
        <taxon>Helicina</taxon>
        <taxon>Arionoidea</taxon>
        <taxon>Arionidae</taxon>
        <taxon>Arion</taxon>
    </lineage>
</organism>
<proteinExistence type="predicted"/>
<dbReference type="EMBL" id="HACG01001625">
    <property type="protein sequence ID" value="CEK48490.1"/>
    <property type="molecule type" value="Transcribed_RNA"/>
</dbReference>
<feature type="non-terminal residue" evidence="1">
    <location>
        <position position="1"/>
    </location>
</feature>
<feature type="non-terminal residue" evidence="1">
    <location>
        <position position="78"/>
    </location>
</feature>
<dbReference type="AlphaFoldDB" id="A0A0B6XZ04"/>
<gene>
    <name evidence="1" type="primary">ORF4172</name>
</gene>
<reference evidence="1" key="1">
    <citation type="submission" date="2014-12" db="EMBL/GenBank/DDBJ databases">
        <title>Insight into the proteome of Arion vulgaris.</title>
        <authorList>
            <person name="Aradska J."/>
            <person name="Bulat T."/>
            <person name="Smidak R."/>
            <person name="Sarate P."/>
            <person name="Gangsoo J."/>
            <person name="Sialana F."/>
            <person name="Bilban M."/>
            <person name="Lubec G."/>
        </authorList>
    </citation>
    <scope>NUCLEOTIDE SEQUENCE</scope>
    <source>
        <tissue evidence="1">Skin</tissue>
    </source>
</reference>
<sequence>DHLSALSEYPREEILQVMLQSCGNKDAAERLIWESKIQPYLESIWAEKEVDARNRFAFDLAGPVPEVCHSFSTSIIFR</sequence>
<accession>A0A0B6XZ04</accession>
<name>A0A0B6XZ04_9EUPU</name>